<dbReference type="Proteomes" id="UP000728647">
    <property type="component" value="Unassembled WGS sequence"/>
</dbReference>
<evidence type="ECO:0000256" key="1">
    <source>
        <dbReference type="SAM" id="Phobius"/>
    </source>
</evidence>
<dbReference type="Proteomes" id="UP001016761">
    <property type="component" value="Unassembled WGS sequence"/>
</dbReference>
<comment type="caution">
    <text evidence="2">The sequence shown here is derived from an EMBL/GenBank/DDBJ whole genome shotgun (WGS) entry which is preliminary data.</text>
</comment>
<dbReference type="OrthoDB" id="186576at2157"/>
<accession>A0A8J8KEM8</accession>
<evidence type="ECO:0000313" key="2">
    <source>
        <dbReference type="EMBL" id="NUB91393.1"/>
    </source>
</evidence>
<keyword evidence="1" id="KW-0812">Transmembrane</keyword>
<dbReference type="EMBL" id="JABURA010000001">
    <property type="protein sequence ID" value="NUB91393.1"/>
    <property type="molecule type" value="Genomic_DNA"/>
</dbReference>
<evidence type="ECO:0000313" key="4">
    <source>
        <dbReference type="Proteomes" id="UP000728647"/>
    </source>
</evidence>
<keyword evidence="5" id="KW-1185">Reference proteome</keyword>
<dbReference type="AlphaFoldDB" id="A0A8J8KEM8"/>
<evidence type="ECO:0000313" key="5">
    <source>
        <dbReference type="Proteomes" id="UP001016761"/>
    </source>
</evidence>
<reference evidence="2 5" key="1">
    <citation type="submission" date="2020-06" db="EMBL/GenBank/DDBJ databases">
        <title>Haloterrigena sp. nov., an extremely halophilic archaeon isolated from a saline sediment.</title>
        <authorList>
            <person name="Liu B.-B."/>
        </authorList>
    </citation>
    <scope>NUCLEOTIDE SEQUENCE</scope>
    <source>
        <strain evidence="2">SYSU A121-1</strain>
        <strain evidence="3 5">SYSU A558-1</strain>
    </source>
</reference>
<organism evidence="2 4">
    <name type="scientific">Haloterrigena gelatinilytica</name>
    <dbReference type="NCBI Taxonomy" id="2741724"/>
    <lineage>
        <taxon>Archaea</taxon>
        <taxon>Methanobacteriati</taxon>
        <taxon>Methanobacteriota</taxon>
        <taxon>Stenosarchaea group</taxon>
        <taxon>Halobacteria</taxon>
        <taxon>Halobacteriales</taxon>
        <taxon>Natrialbaceae</taxon>
        <taxon>Haloterrigena</taxon>
    </lineage>
</organism>
<protein>
    <submittedName>
        <fullName evidence="2">Uncharacterized protein</fullName>
    </submittedName>
</protein>
<dbReference type="RefSeq" id="WP_174680755.1">
    <property type="nucleotide sequence ID" value="NZ_JABUQZ010000001.1"/>
</dbReference>
<keyword evidence="1" id="KW-1133">Transmembrane helix</keyword>
<name>A0A8J8KEM8_9EURY</name>
<dbReference type="EMBL" id="JABUQZ010000001">
    <property type="protein sequence ID" value="NUC72869.1"/>
    <property type="molecule type" value="Genomic_DNA"/>
</dbReference>
<proteinExistence type="predicted"/>
<sequence length="167" mass="17801">MRLTPSWLCATPSEPSEDGPGDAEAETVSGVTIYRDPSTDLSNADSATEFVPDSNTELLSVLDGMETPVTVDEVADELIHPARPSVETWAAVHEQLHQYRLPELDATGHVEFDAEQGLVDRRTVRSDAANRNGSSGLGLRRLVRLAGLTALVTSGLAVALLAVVLLV</sequence>
<feature type="transmembrane region" description="Helical" evidence="1">
    <location>
        <begin position="145"/>
        <end position="166"/>
    </location>
</feature>
<keyword evidence="1" id="KW-0472">Membrane</keyword>
<gene>
    <name evidence="2" type="ORF">HT576_10230</name>
    <name evidence="3" type="ORF">HTZ84_11195</name>
</gene>
<evidence type="ECO:0000313" key="3">
    <source>
        <dbReference type="EMBL" id="NUC72869.1"/>
    </source>
</evidence>